<dbReference type="GO" id="GO:0003677">
    <property type="term" value="F:DNA binding"/>
    <property type="evidence" value="ECO:0007669"/>
    <property type="project" value="InterPro"/>
</dbReference>
<sequence>MAMLKSDVISFFGGVSKVADALGIKHPSVSEWREVIPECRAYQLEKITSGKLKFRPELYGKAPISSSDSAEV</sequence>
<comment type="caution">
    <text evidence="1">The sequence shown here is derived from an EMBL/GenBank/DDBJ whole genome shotgun (WGS) entry which is preliminary data.</text>
</comment>
<dbReference type="Pfam" id="PF14549">
    <property type="entry name" value="P22_Cro"/>
    <property type="match status" value="1"/>
</dbReference>
<reference evidence="2" key="1">
    <citation type="submission" date="2014-05" db="EMBL/GenBank/DDBJ databases">
        <title>ATOL: Assembling a taxonomically balanced genome-scale reconstruction of the evolutionary history of the Enterobacteriaceae.</title>
        <authorList>
            <person name="Plunkett G. III"/>
            <person name="Neeno-Eckwall E.C."/>
            <person name="Glasner J.D."/>
            <person name="Perna N.T."/>
        </authorList>
    </citation>
    <scope>NUCLEOTIDE SEQUENCE [LARGE SCALE GENOMIC DNA]</scope>
    <source>
        <strain evidence="2">ATCC 49490</strain>
    </source>
</reference>
<dbReference type="eggNOG" id="COG4197">
    <property type="taxonomic scope" value="Bacteria"/>
</dbReference>
<organism evidence="1 2">
    <name type="scientific">Trabulsiella guamensis ATCC 49490</name>
    <dbReference type="NCBI Taxonomy" id="1005994"/>
    <lineage>
        <taxon>Bacteria</taxon>
        <taxon>Pseudomonadati</taxon>
        <taxon>Pseudomonadota</taxon>
        <taxon>Gammaproteobacteria</taxon>
        <taxon>Enterobacterales</taxon>
        <taxon>Enterobacteriaceae</taxon>
        <taxon>Trabulsiella</taxon>
    </lineage>
</organism>
<dbReference type="InterPro" id="IPR010982">
    <property type="entry name" value="Lambda_DNA-bd_dom_sf"/>
</dbReference>
<keyword evidence="2" id="KW-1185">Reference proteome</keyword>
<name>A0A085ASF1_9ENTR</name>
<gene>
    <name evidence="1" type="primary">cro</name>
    <name evidence="1" type="ORF">GTGU_00150</name>
</gene>
<dbReference type="Proteomes" id="UP000028630">
    <property type="component" value="Unassembled WGS sequence"/>
</dbReference>
<dbReference type="EMBL" id="JMTB01000008">
    <property type="protein sequence ID" value="KFC13146.1"/>
    <property type="molecule type" value="Genomic_DNA"/>
</dbReference>
<dbReference type="SUPFAM" id="SSF47413">
    <property type="entry name" value="lambda repressor-like DNA-binding domains"/>
    <property type="match status" value="1"/>
</dbReference>
<dbReference type="Gene3D" id="1.10.260.40">
    <property type="entry name" value="lambda repressor-like DNA-binding domains"/>
    <property type="match status" value="1"/>
</dbReference>
<dbReference type="AlphaFoldDB" id="A0A085ASF1"/>
<accession>A0A085ASF1</accession>
<protein>
    <submittedName>
        <fullName evidence="1">Cro family regulatory protein</fullName>
    </submittedName>
</protein>
<proteinExistence type="predicted"/>
<evidence type="ECO:0000313" key="1">
    <source>
        <dbReference type="EMBL" id="KFC13146.1"/>
    </source>
</evidence>
<evidence type="ECO:0000313" key="2">
    <source>
        <dbReference type="Proteomes" id="UP000028630"/>
    </source>
</evidence>